<protein>
    <submittedName>
        <fullName evidence="1">Uncharacterized protein</fullName>
    </submittedName>
</protein>
<proteinExistence type="predicted"/>
<sequence>MSIENLTVSFYFRCLRKSRLWKRMQTLAATKASEAQKINSSDWISFHTGLWLLENQGFCYRLCIYVHG</sequence>
<accession>A0A0A8ZLL8</accession>
<evidence type="ECO:0000313" key="1">
    <source>
        <dbReference type="EMBL" id="JAD40319.1"/>
    </source>
</evidence>
<dbReference type="EMBL" id="GBRH01257576">
    <property type="protein sequence ID" value="JAD40319.1"/>
    <property type="molecule type" value="Transcribed_RNA"/>
</dbReference>
<organism evidence="1">
    <name type="scientific">Arundo donax</name>
    <name type="common">Giant reed</name>
    <name type="synonym">Donax arundinaceus</name>
    <dbReference type="NCBI Taxonomy" id="35708"/>
    <lineage>
        <taxon>Eukaryota</taxon>
        <taxon>Viridiplantae</taxon>
        <taxon>Streptophyta</taxon>
        <taxon>Embryophyta</taxon>
        <taxon>Tracheophyta</taxon>
        <taxon>Spermatophyta</taxon>
        <taxon>Magnoliopsida</taxon>
        <taxon>Liliopsida</taxon>
        <taxon>Poales</taxon>
        <taxon>Poaceae</taxon>
        <taxon>PACMAD clade</taxon>
        <taxon>Arundinoideae</taxon>
        <taxon>Arundineae</taxon>
        <taxon>Arundo</taxon>
    </lineage>
</organism>
<reference evidence="1" key="1">
    <citation type="submission" date="2014-09" db="EMBL/GenBank/DDBJ databases">
        <authorList>
            <person name="Magalhaes I.L.F."/>
            <person name="Oliveira U."/>
            <person name="Santos F.R."/>
            <person name="Vidigal T.H.D.A."/>
            <person name="Brescovit A.D."/>
            <person name="Santos A.J."/>
        </authorList>
    </citation>
    <scope>NUCLEOTIDE SEQUENCE</scope>
    <source>
        <tissue evidence="1">Shoot tissue taken approximately 20 cm above the soil surface</tissue>
    </source>
</reference>
<dbReference type="AlphaFoldDB" id="A0A0A8ZLL8"/>
<reference evidence="1" key="2">
    <citation type="journal article" date="2015" name="Data Brief">
        <title>Shoot transcriptome of the giant reed, Arundo donax.</title>
        <authorList>
            <person name="Barrero R.A."/>
            <person name="Guerrero F.D."/>
            <person name="Moolhuijzen P."/>
            <person name="Goolsby J.A."/>
            <person name="Tidwell J."/>
            <person name="Bellgard S.E."/>
            <person name="Bellgard M.I."/>
        </authorList>
    </citation>
    <scope>NUCLEOTIDE SEQUENCE</scope>
    <source>
        <tissue evidence="1">Shoot tissue taken approximately 20 cm above the soil surface</tissue>
    </source>
</reference>
<name>A0A0A8ZLL8_ARUDO</name>